<dbReference type="RefSeq" id="WP_185270847.1">
    <property type="nucleotide sequence ID" value="NZ_CP055156.1"/>
</dbReference>
<feature type="transmembrane region" description="Helical" evidence="1">
    <location>
        <begin position="6"/>
        <end position="26"/>
    </location>
</feature>
<evidence type="ECO:0008006" key="4">
    <source>
        <dbReference type="Google" id="ProtNLM"/>
    </source>
</evidence>
<proteinExistence type="predicted"/>
<organism evidence="2 3">
    <name type="scientific">Adhaeribacter swui</name>
    <dbReference type="NCBI Taxonomy" id="2086471"/>
    <lineage>
        <taxon>Bacteria</taxon>
        <taxon>Pseudomonadati</taxon>
        <taxon>Bacteroidota</taxon>
        <taxon>Cytophagia</taxon>
        <taxon>Cytophagales</taxon>
        <taxon>Hymenobacteraceae</taxon>
        <taxon>Adhaeribacter</taxon>
    </lineage>
</organism>
<gene>
    <name evidence="2" type="ORF">HUW51_17155</name>
</gene>
<name>A0A7G7GB32_9BACT</name>
<keyword evidence="1" id="KW-0472">Membrane</keyword>
<keyword evidence="3" id="KW-1185">Reference proteome</keyword>
<dbReference type="KEGG" id="aswu:HUW51_17155"/>
<sequence>METKDYLPLATAFVALIAIFSSYYLLSKQILKNKRSAWIEDFRKEIANYYTLAISIKRDSSDDDLIKITNSSVLIIMLLDIKRPKQKAFETFIASTTSYVINHDYKGFDDLAKTLKKVLDDARSIIDDEFKRL</sequence>
<reference evidence="2 3" key="1">
    <citation type="journal article" date="2018" name="Int. J. Syst. Evol. Microbiol.">
        <title>Adhaeribacter swui sp. nov., isolated from wet mud.</title>
        <authorList>
            <person name="Kim D.U."/>
            <person name="Kim K.W."/>
            <person name="Kang M.S."/>
            <person name="Kim J.Y."/>
            <person name="Jang J.H."/>
            <person name="Kim M.K."/>
        </authorList>
    </citation>
    <scope>NUCLEOTIDE SEQUENCE [LARGE SCALE GENOMIC DNA]</scope>
    <source>
        <strain evidence="2 3">KCTC 52873</strain>
    </source>
</reference>
<dbReference type="AlphaFoldDB" id="A0A7G7GB32"/>
<dbReference type="Proteomes" id="UP000515237">
    <property type="component" value="Chromosome"/>
</dbReference>
<evidence type="ECO:0000256" key="1">
    <source>
        <dbReference type="SAM" id="Phobius"/>
    </source>
</evidence>
<evidence type="ECO:0000313" key="2">
    <source>
        <dbReference type="EMBL" id="QNF34366.1"/>
    </source>
</evidence>
<keyword evidence="1" id="KW-1133">Transmembrane helix</keyword>
<evidence type="ECO:0000313" key="3">
    <source>
        <dbReference type="Proteomes" id="UP000515237"/>
    </source>
</evidence>
<protein>
    <recommendedName>
        <fullName evidence="4">DUF4760 domain-containing protein</fullName>
    </recommendedName>
</protein>
<dbReference type="EMBL" id="CP055156">
    <property type="protein sequence ID" value="QNF34366.1"/>
    <property type="molecule type" value="Genomic_DNA"/>
</dbReference>
<accession>A0A7G7GB32</accession>
<keyword evidence="1" id="KW-0812">Transmembrane</keyword>